<dbReference type="PANTHER" id="PTHR16222:SF24">
    <property type="entry name" value="ADP-RIBOSYLHYDROLASE ARH3"/>
    <property type="match status" value="1"/>
</dbReference>
<feature type="binding site" evidence="3">
    <location>
        <position position="87"/>
    </location>
    <ligand>
        <name>Mg(2+)</name>
        <dbReference type="ChEBI" id="CHEBI:18420"/>
        <label>1</label>
    </ligand>
</feature>
<dbReference type="InterPro" id="IPR050792">
    <property type="entry name" value="ADP-ribosylglycohydrolase"/>
</dbReference>
<accession>A0A0B7MKV4</accession>
<dbReference type="GO" id="GO:0016787">
    <property type="term" value="F:hydrolase activity"/>
    <property type="evidence" value="ECO:0007669"/>
    <property type="project" value="UniProtKB-KW"/>
</dbReference>
<dbReference type="InterPro" id="IPR036705">
    <property type="entry name" value="Ribosyl_crysJ1_sf"/>
</dbReference>
<dbReference type="PANTHER" id="PTHR16222">
    <property type="entry name" value="ADP-RIBOSYLGLYCOHYDROLASE"/>
    <property type="match status" value="1"/>
</dbReference>
<dbReference type="EMBL" id="CDRZ01000190">
    <property type="protein sequence ID" value="CEO88813.1"/>
    <property type="molecule type" value="Genomic_DNA"/>
</dbReference>
<dbReference type="Proteomes" id="UP000046155">
    <property type="component" value="Unassembled WGS sequence"/>
</dbReference>
<organism evidence="4 5">
    <name type="scientific">Syntrophaceticus schinkii</name>
    <dbReference type="NCBI Taxonomy" id="499207"/>
    <lineage>
        <taxon>Bacteria</taxon>
        <taxon>Bacillati</taxon>
        <taxon>Bacillota</taxon>
        <taxon>Clostridia</taxon>
        <taxon>Thermoanaerobacterales</taxon>
        <taxon>Thermoanaerobacterales Family III. Incertae Sedis</taxon>
        <taxon>Syntrophaceticus</taxon>
    </lineage>
</organism>
<protein>
    <submittedName>
        <fullName evidence="4">ADP-ribosylglycohydrolase</fullName>
    </submittedName>
</protein>
<dbReference type="Gene3D" id="1.10.4080.10">
    <property type="entry name" value="ADP-ribosylation/Crystallin J1"/>
    <property type="match status" value="1"/>
</dbReference>
<keyword evidence="3" id="KW-0460">Magnesium</keyword>
<keyword evidence="3" id="KW-0479">Metal-binding</keyword>
<keyword evidence="2 4" id="KW-0378">Hydrolase</keyword>
<dbReference type="Pfam" id="PF03747">
    <property type="entry name" value="ADP_ribosyl_GH"/>
    <property type="match status" value="1"/>
</dbReference>
<comment type="cofactor">
    <cofactor evidence="3">
        <name>Mg(2+)</name>
        <dbReference type="ChEBI" id="CHEBI:18420"/>
    </cofactor>
    <text evidence="3">Binds 2 magnesium ions per subunit.</text>
</comment>
<evidence type="ECO:0000256" key="1">
    <source>
        <dbReference type="ARBA" id="ARBA00010702"/>
    </source>
</evidence>
<dbReference type="InterPro" id="IPR005502">
    <property type="entry name" value="Ribosyl_crysJ1"/>
</dbReference>
<evidence type="ECO:0000256" key="3">
    <source>
        <dbReference type="PIRSR" id="PIRSR605502-1"/>
    </source>
</evidence>
<reference evidence="5" key="1">
    <citation type="submission" date="2015-01" db="EMBL/GenBank/DDBJ databases">
        <authorList>
            <person name="Manzoor Shahid"/>
            <person name="Zubair Saima"/>
        </authorList>
    </citation>
    <scope>NUCLEOTIDE SEQUENCE [LARGE SCALE GENOMIC DNA]</scope>
    <source>
        <strain evidence="5">Sp3</strain>
    </source>
</reference>
<feature type="binding site" evidence="3">
    <location>
        <position position="88"/>
    </location>
    <ligand>
        <name>Mg(2+)</name>
        <dbReference type="ChEBI" id="CHEBI:18420"/>
        <label>1</label>
    </ligand>
</feature>
<name>A0A0B7MKV4_9FIRM</name>
<gene>
    <name evidence="4" type="ORF">SSCH_270004</name>
</gene>
<dbReference type="GO" id="GO:0046872">
    <property type="term" value="F:metal ion binding"/>
    <property type="evidence" value="ECO:0007669"/>
    <property type="project" value="UniProtKB-KW"/>
</dbReference>
<sequence>MKGIRLIFLGWLRVLRKLLCAVKRGQLFMHDKILGCLLGVAVGDAMGAATEMRSYNQIEEYFGGKVVDFQKPPQDTFARGREAGQVTDAFSIPYVLVKHLIRAKGKASKELAEQALLDWAAHEEWFEAFAGMTTRKTVYKLRDGKDPYQSRLFASNYFALSSNGAATKAFPLGLLHPGKVDRAIEDTIAISQAVHNDAYSISGACAVAAAVSCALGSGSVYEVVQAGLYGAEAGETKGREVARDYPGPSVFERMKMAIALSLKAGDADSRCKELAACIGNGAPVAETVPAAFGLFMANEGQTMPALYGGVNIGNETSAIASIVGAIAGALNGAQSITQGYLSIIDRQNKMDLVALAKELESIL</sequence>
<dbReference type="SUPFAM" id="SSF101478">
    <property type="entry name" value="ADP-ribosylglycohydrolase"/>
    <property type="match status" value="1"/>
</dbReference>
<evidence type="ECO:0000313" key="5">
    <source>
        <dbReference type="Proteomes" id="UP000046155"/>
    </source>
</evidence>
<dbReference type="RefSeq" id="WP_232294284.1">
    <property type="nucleotide sequence ID" value="NZ_CDRZ01000190.1"/>
</dbReference>
<keyword evidence="5" id="KW-1185">Reference proteome</keyword>
<dbReference type="AlphaFoldDB" id="A0A0B7MKV4"/>
<evidence type="ECO:0000313" key="4">
    <source>
        <dbReference type="EMBL" id="CEO88813.1"/>
    </source>
</evidence>
<evidence type="ECO:0000256" key="2">
    <source>
        <dbReference type="ARBA" id="ARBA00022801"/>
    </source>
</evidence>
<comment type="similarity">
    <text evidence="1">Belongs to the ADP-ribosylglycohydrolase family.</text>
</comment>
<proteinExistence type="inferred from homology"/>